<accession>A0A640S3M1</accession>
<dbReference type="EMBL" id="BLIN01000002">
    <property type="protein sequence ID" value="GFE05011.1"/>
    <property type="molecule type" value="Genomic_DNA"/>
</dbReference>
<protein>
    <submittedName>
        <fullName evidence="2">Uncharacterized protein</fullName>
    </submittedName>
</protein>
<comment type="caution">
    <text evidence="2">The sequence shown here is derived from an EMBL/GenBank/DDBJ whole genome shotgun (WGS) entry which is preliminary data.</text>
</comment>
<evidence type="ECO:0000256" key="1">
    <source>
        <dbReference type="SAM" id="MobiDB-lite"/>
    </source>
</evidence>
<evidence type="ECO:0000313" key="3">
    <source>
        <dbReference type="Proteomes" id="UP000435837"/>
    </source>
</evidence>
<dbReference type="Proteomes" id="UP000435837">
    <property type="component" value="Unassembled WGS sequence"/>
</dbReference>
<dbReference type="AlphaFoldDB" id="A0A640S3M1"/>
<name>A0A640S3M1_9ACTN</name>
<evidence type="ECO:0000313" key="2">
    <source>
        <dbReference type="EMBL" id="GFE05011.1"/>
    </source>
</evidence>
<sequence length="75" mass="7448">MSLLRAADAGAADAVAAPPAASAAPAAENTSPARSKVRGTRLGLGRAWEGMGTCLGIEGVEALCEREPSGNRLTA</sequence>
<reference evidence="2 3" key="1">
    <citation type="submission" date="2019-12" db="EMBL/GenBank/DDBJ databases">
        <title>Whole genome shotgun sequence of Streptomyces caniferus NBRC 15389.</title>
        <authorList>
            <person name="Ichikawa N."/>
            <person name="Kimura A."/>
            <person name="Kitahashi Y."/>
            <person name="Komaki H."/>
            <person name="Tamura T."/>
        </authorList>
    </citation>
    <scope>NUCLEOTIDE SEQUENCE [LARGE SCALE GENOMIC DNA]</scope>
    <source>
        <strain evidence="2 3">NBRC 15389</strain>
    </source>
</reference>
<feature type="compositionally biased region" description="Low complexity" evidence="1">
    <location>
        <begin position="1"/>
        <end position="27"/>
    </location>
</feature>
<proteinExistence type="predicted"/>
<feature type="region of interest" description="Disordered" evidence="1">
    <location>
        <begin position="1"/>
        <end position="39"/>
    </location>
</feature>
<gene>
    <name evidence="2" type="ORF">Scani_12790</name>
</gene>
<organism evidence="2 3">
    <name type="scientific">Streptomyces caniferus</name>
    <dbReference type="NCBI Taxonomy" id="285557"/>
    <lineage>
        <taxon>Bacteria</taxon>
        <taxon>Bacillati</taxon>
        <taxon>Actinomycetota</taxon>
        <taxon>Actinomycetes</taxon>
        <taxon>Kitasatosporales</taxon>
        <taxon>Streptomycetaceae</taxon>
        <taxon>Streptomyces</taxon>
    </lineage>
</organism>